<protein>
    <recommendedName>
        <fullName evidence="1">Transposase (putative) YhgA-like domain-containing protein</fullName>
    </recommendedName>
</protein>
<dbReference type="AlphaFoldDB" id="A0A0S6VPQ8"/>
<dbReference type="STRING" id="1499966.U14_00284"/>
<dbReference type="Proteomes" id="UP000030700">
    <property type="component" value="Unassembled WGS sequence"/>
</dbReference>
<proteinExistence type="predicted"/>
<name>A0A0S6VPQ8_9BACT</name>
<dbReference type="PANTHER" id="PTHR34611:SF2">
    <property type="entry name" value="INACTIVE RECOMBINATION-PROMOTING NUCLEASE-LIKE PROTEIN RPNE-RELATED"/>
    <property type="match status" value="1"/>
</dbReference>
<dbReference type="EMBL" id="DF820455">
    <property type="protein sequence ID" value="GAK49066.1"/>
    <property type="molecule type" value="Genomic_DNA"/>
</dbReference>
<feature type="domain" description="Transposase (putative) YhgA-like" evidence="1">
    <location>
        <begin position="4"/>
        <end position="196"/>
    </location>
</feature>
<dbReference type="GO" id="GO:1990238">
    <property type="term" value="F:double-stranded DNA endonuclease activity"/>
    <property type="evidence" value="ECO:0007669"/>
    <property type="project" value="TreeGrafter"/>
</dbReference>
<dbReference type="GO" id="GO:0006310">
    <property type="term" value="P:DNA recombination"/>
    <property type="evidence" value="ECO:0007669"/>
    <property type="project" value="TreeGrafter"/>
</dbReference>
<gene>
    <name evidence="2" type="ORF">U14_00284</name>
</gene>
<dbReference type="Pfam" id="PF04754">
    <property type="entry name" value="Transposase_31"/>
    <property type="match status" value="1"/>
</dbReference>
<reference evidence="2 3" key="1">
    <citation type="journal article" date="2015" name="PeerJ">
        <title>First genomic representation of candidate bacterial phylum KSB3 points to enhanced environmental sensing as a trigger of wastewater bulking.</title>
        <authorList>
            <person name="Sekiguchi Y."/>
            <person name="Ohashi A."/>
            <person name="Parks D.H."/>
            <person name="Yamauchi T."/>
            <person name="Tyson G.W."/>
            <person name="Hugenholtz P."/>
        </authorList>
    </citation>
    <scope>NUCLEOTIDE SEQUENCE [LARGE SCALE GENOMIC DNA]</scope>
</reference>
<organism evidence="2 3">
    <name type="scientific">Candidatus Moduliflexus flocculans</name>
    <dbReference type="NCBI Taxonomy" id="1499966"/>
    <lineage>
        <taxon>Bacteria</taxon>
        <taxon>Candidatus Moduliflexota</taxon>
        <taxon>Candidatus Moduliflexia</taxon>
        <taxon>Candidatus Moduliflexales</taxon>
        <taxon>Candidatus Moduliflexaceae</taxon>
    </lineage>
</organism>
<evidence type="ECO:0000313" key="3">
    <source>
        <dbReference type="Proteomes" id="UP000030700"/>
    </source>
</evidence>
<evidence type="ECO:0000259" key="1">
    <source>
        <dbReference type="Pfam" id="PF04754"/>
    </source>
</evidence>
<dbReference type="PANTHER" id="PTHR34611">
    <property type="match status" value="1"/>
</dbReference>
<dbReference type="InterPro" id="IPR051699">
    <property type="entry name" value="Rpn/YhgA-like_nuclease"/>
</dbReference>
<dbReference type="InterPro" id="IPR006842">
    <property type="entry name" value="Transposase_31"/>
</dbReference>
<evidence type="ECO:0000313" key="2">
    <source>
        <dbReference type="EMBL" id="GAK49066.1"/>
    </source>
</evidence>
<sequence length="370" mass="43347">MHTIHDAGYKKLFSNKTIFRELIQTFVRENWVKDLDFEQCEALDKSFVADHYKETESDLIYKVKFRGQDAYLFVLLEFQSSVDRFMAVRVLSYVTSFYLDYARDNKHVRKLPPVFPIVLYNGDRRWTAPTTLSALLQDPALLGKYTPRFQYFKVAEREYSKEELLQIRNIVSTLFLAEAYYDRELIINECVNVFRHEDDRQAVSLLLNWFRQLMEHGQVQADDYRELELVYQDVEEAKGMLITALEKERKRMRAEMRVELIDEVRDEVRAIIREEVRGEVREEVRGEVREEVRAEERSEGEHTGLIKGLQEGVILSLEIKFGETALSLLAEVRQIHDVALLQELISLIKTNAPLNAVADVIERGKRTSGN</sequence>
<keyword evidence="3" id="KW-1185">Reference proteome</keyword>
<accession>A0A0S6VPQ8</accession>
<dbReference type="HOGENOM" id="CLU_059548_0_0_0"/>